<sequence>MMSQFSVMDNEMLVRTEDGDVSDIYREYANQRSPFASYPSILKNSGPFPVSGYCLRGYHDRGYIGAGFHLCGI</sequence>
<protein>
    <submittedName>
        <fullName evidence="1">Putative bacteriocin BlpI</fullName>
    </submittedName>
</protein>
<accession>A0A4N9BA70</accession>
<proteinExistence type="predicted"/>
<reference evidence="1 2" key="1">
    <citation type="submission" date="2019-04" db="EMBL/GenBank/DDBJ databases">
        <authorList>
            <consortium name="Pathogen Informatics"/>
        </authorList>
    </citation>
    <scope>NUCLEOTIDE SEQUENCE [LARGE SCALE GENOMIC DNA]</scope>
    <source>
        <strain evidence="1 2">GPSC559</strain>
    </source>
</reference>
<organism evidence="1 2">
    <name type="scientific">Streptococcus pneumoniae</name>
    <dbReference type="NCBI Taxonomy" id="1313"/>
    <lineage>
        <taxon>Bacteria</taxon>
        <taxon>Bacillati</taxon>
        <taxon>Bacillota</taxon>
        <taxon>Bacilli</taxon>
        <taxon>Lactobacillales</taxon>
        <taxon>Streptococcaceae</taxon>
        <taxon>Streptococcus</taxon>
    </lineage>
</organism>
<gene>
    <name evidence="1" type="ORF">SAMEA4038883_00269</name>
</gene>
<dbReference type="EMBL" id="CABDLL010000001">
    <property type="protein sequence ID" value="VTE35621.1"/>
    <property type="molecule type" value="Genomic_DNA"/>
</dbReference>
<evidence type="ECO:0000313" key="1">
    <source>
        <dbReference type="EMBL" id="VTE35621.1"/>
    </source>
</evidence>
<evidence type="ECO:0000313" key="2">
    <source>
        <dbReference type="Proteomes" id="UP000310997"/>
    </source>
</evidence>
<name>A0A4N9BA70_STREE</name>
<dbReference type="Proteomes" id="UP000310997">
    <property type="component" value="Unassembled WGS sequence"/>
</dbReference>
<dbReference type="AlphaFoldDB" id="A0A4N9BA70"/>